<dbReference type="OrthoDB" id="7391081at2"/>
<name>A0A2T5TYU5_9SPHN</name>
<dbReference type="RefSeq" id="WP_107955655.1">
    <property type="nucleotide sequence ID" value="NZ_QAYE01000010.1"/>
</dbReference>
<protein>
    <submittedName>
        <fullName evidence="2">PilZ domain-containing protein</fullName>
    </submittedName>
</protein>
<evidence type="ECO:0000259" key="1">
    <source>
        <dbReference type="Pfam" id="PF07238"/>
    </source>
</evidence>
<comment type="caution">
    <text evidence="2">The sequence shown here is derived from an EMBL/GenBank/DDBJ whole genome shotgun (WGS) entry which is preliminary data.</text>
</comment>
<feature type="domain" description="PilZ" evidence="1">
    <location>
        <begin position="13"/>
        <end position="94"/>
    </location>
</feature>
<dbReference type="Pfam" id="PF07238">
    <property type="entry name" value="PilZ"/>
    <property type="match status" value="1"/>
</dbReference>
<dbReference type="InterPro" id="IPR009875">
    <property type="entry name" value="PilZ_domain"/>
</dbReference>
<gene>
    <name evidence="2" type="ORF">C8J25_110104</name>
</gene>
<dbReference type="AlphaFoldDB" id="A0A2T5TYU5"/>
<dbReference type="Gene3D" id="2.40.10.220">
    <property type="entry name" value="predicted glycosyltransferase like domains"/>
    <property type="match status" value="1"/>
</dbReference>
<dbReference type="EMBL" id="QAYE01000010">
    <property type="protein sequence ID" value="PTW44422.1"/>
    <property type="molecule type" value="Genomic_DNA"/>
</dbReference>
<sequence length="129" mass="13828">MSTDTELPGGNENRRQRERDSLLLVARVRIGDETIAREARVRNLSETGLMAELAKVVEVGTPVTVTLRGIGEVAGTVAWCTEGRMGISLNAPIDPLHVRKPSGAAKPVSSSYTVKASDSAYALRNPKTL</sequence>
<dbReference type="Proteomes" id="UP000244013">
    <property type="component" value="Unassembled WGS sequence"/>
</dbReference>
<proteinExistence type="predicted"/>
<reference evidence="2 3" key="1">
    <citation type="submission" date="2018-04" db="EMBL/GenBank/DDBJ databases">
        <title>Genomic Encyclopedia of Type Strains, Phase III (KMG-III): the genomes of soil and plant-associated and newly described type strains.</title>
        <authorList>
            <person name="Whitman W."/>
        </authorList>
    </citation>
    <scope>NUCLEOTIDE SEQUENCE [LARGE SCALE GENOMIC DNA]</scope>
    <source>
        <strain evidence="2 3">MA-olki</strain>
    </source>
</reference>
<organism evidence="2 3">
    <name type="scientific">Sphingomonas faeni</name>
    <dbReference type="NCBI Taxonomy" id="185950"/>
    <lineage>
        <taxon>Bacteria</taxon>
        <taxon>Pseudomonadati</taxon>
        <taxon>Pseudomonadota</taxon>
        <taxon>Alphaproteobacteria</taxon>
        <taxon>Sphingomonadales</taxon>
        <taxon>Sphingomonadaceae</taxon>
        <taxon>Sphingomonas</taxon>
    </lineage>
</organism>
<evidence type="ECO:0000313" key="2">
    <source>
        <dbReference type="EMBL" id="PTW44422.1"/>
    </source>
</evidence>
<dbReference type="GeneID" id="91007519"/>
<evidence type="ECO:0000313" key="3">
    <source>
        <dbReference type="Proteomes" id="UP000244013"/>
    </source>
</evidence>
<accession>A0A2T5TYU5</accession>
<dbReference type="SUPFAM" id="SSF141371">
    <property type="entry name" value="PilZ domain-like"/>
    <property type="match status" value="1"/>
</dbReference>
<dbReference type="GO" id="GO:0035438">
    <property type="term" value="F:cyclic-di-GMP binding"/>
    <property type="evidence" value="ECO:0007669"/>
    <property type="project" value="InterPro"/>
</dbReference>